<protein>
    <submittedName>
        <fullName evidence="2">CAZyme family GH71</fullName>
    </submittedName>
</protein>
<evidence type="ECO:0000256" key="1">
    <source>
        <dbReference type="SAM" id="SignalP"/>
    </source>
</evidence>
<organism evidence="2 3">
    <name type="scientific">Trichoderma aggressivum f. europaeum</name>
    <dbReference type="NCBI Taxonomy" id="173218"/>
    <lineage>
        <taxon>Eukaryota</taxon>
        <taxon>Fungi</taxon>
        <taxon>Dikarya</taxon>
        <taxon>Ascomycota</taxon>
        <taxon>Pezizomycotina</taxon>
        <taxon>Sordariomycetes</taxon>
        <taxon>Hypocreomycetidae</taxon>
        <taxon>Hypocreales</taxon>
        <taxon>Hypocreaceae</taxon>
        <taxon>Trichoderma</taxon>
    </lineage>
</organism>
<accession>A0AAE1M0I2</accession>
<feature type="signal peptide" evidence="1">
    <location>
        <begin position="1"/>
        <end position="21"/>
    </location>
</feature>
<keyword evidence="3" id="KW-1185">Reference proteome</keyword>
<dbReference type="InterPro" id="IPR005197">
    <property type="entry name" value="Glyco_hydro_71"/>
</dbReference>
<gene>
    <name evidence="2" type="ORF">Triagg1_4290</name>
</gene>
<dbReference type="EMBL" id="JAWRVG010000013">
    <property type="protein sequence ID" value="KAK4076687.1"/>
    <property type="molecule type" value="Genomic_DNA"/>
</dbReference>
<keyword evidence="1" id="KW-0732">Signal</keyword>
<evidence type="ECO:0000313" key="3">
    <source>
        <dbReference type="Proteomes" id="UP001273209"/>
    </source>
</evidence>
<dbReference type="GO" id="GO:0051118">
    <property type="term" value="F:glucan endo-1,3-alpha-glucosidase activity"/>
    <property type="evidence" value="ECO:0007669"/>
    <property type="project" value="InterPro"/>
</dbReference>
<dbReference type="AlphaFoldDB" id="A0AAE1M0I2"/>
<dbReference type="Gene3D" id="3.20.20.80">
    <property type="entry name" value="Glycosidases"/>
    <property type="match status" value="1"/>
</dbReference>
<evidence type="ECO:0000313" key="2">
    <source>
        <dbReference type="EMBL" id="KAK4076687.1"/>
    </source>
</evidence>
<dbReference type="Pfam" id="PF03659">
    <property type="entry name" value="Glyco_hydro_71"/>
    <property type="match status" value="1"/>
</dbReference>
<feature type="chain" id="PRO_5042001203" evidence="1">
    <location>
        <begin position="22"/>
        <end position="533"/>
    </location>
</feature>
<dbReference type="Proteomes" id="UP001273209">
    <property type="component" value="Unassembled WGS sequence"/>
</dbReference>
<proteinExistence type="predicted"/>
<name>A0AAE1M0I2_9HYPO</name>
<dbReference type="CDD" id="cd11577">
    <property type="entry name" value="GH71"/>
    <property type="match status" value="1"/>
</dbReference>
<dbReference type="RefSeq" id="XP_062756797.1">
    <property type="nucleotide sequence ID" value="XM_062898677.1"/>
</dbReference>
<reference evidence="2" key="1">
    <citation type="submission" date="2023-11" db="EMBL/GenBank/DDBJ databases">
        <title>The genome sequences of three competitors of mushroom-forming fungi.</title>
        <authorList>
            <person name="Beijen E."/>
            <person name="Ohm R.A."/>
        </authorList>
    </citation>
    <scope>NUCLEOTIDE SEQUENCE</scope>
    <source>
        <strain evidence="2">CBS 100526</strain>
    </source>
</reference>
<comment type="caution">
    <text evidence="2">The sequence shown here is derived from an EMBL/GenBank/DDBJ whole genome shotgun (WGS) entry which is preliminary data.</text>
</comment>
<sequence length="533" mass="58666">MKLSDTLGILAALLVPYRVQAAAVFAHFMVGNVPTWGVNDWESNMRLAQASHIDAFALNVAFGWPQNDASVAQAFQAAEAVGFRLFFSFDYAGNGSWPMNVVTRMLNQYGGSNAHFKYQGKPFTSTFEGPANADDWNTIKANTGCFFVPNYSSLGVGGGVADGLFSWAAWPYGPNNMTTNTIAIPQLALGVHASPRLSLTLPYDLEFTLRRIDDNTSRPCIVRWSPGVEAFSAAGLELWRHTSRANDGSDSLVRVEVDYSGGAKLAVASPRLLVQGWDPFLWELWPGGHVRFTAPLHERYHKGLVEGERYDLVWPGGEIAMWDWGTKHEHVGLELRVDASQPPLRVPARCRVSFTAAAEAENGAKRLEAIAEQERAPSTPLLSATLECPSTIPYGHPFGVTLKVTHGGLVSDTHELELTGRSVSAKASVCGVNDGERHRMTRMMTTNGMNATFRTTMLFLIADDPPVVVRIRNDVDNFVTLRVGETWNLAKVFDWSSLPDDTMPGDVFSFVFQGTSVDWWDWGSQEQSIETQS</sequence>
<dbReference type="GeneID" id="87918582"/>